<dbReference type="GO" id="GO:0030246">
    <property type="term" value="F:carbohydrate binding"/>
    <property type="evidence" value="ECO:0007669"/>
    <property type="project" value="UniProtKB-KW"/>
</dbReference>
<keyword evidence="6" id="KW-1185">Reference proteome</keyword>
<sequence length="222" mass="24488">MQLHKLCFIALFVAHTTFAVNLSLKTSNIAFLGDAELGPASDGVSRSGALSMTRDANPFSHGQALDNSGAGPAGFLGILNKTNNGNSENHVFAVEFDVFQDKHLGDINDNHVGVDVNSLTSVVAEKAGYWVQTVIGKRKLWRFKEVKLSDGERYKAWIEYKNFEVRVTLAPEAVKKPQKPLIVVQLNLSEVFLENMYTGFAGAMGRGVERHDIWSWTFQNSA</sequence>
<comment type="similarity">
    <text evidence="1">Belongs to the leguminous lectin family.</text>
</comment>
<dbReference type="CDD" id="cd06899">
    <property type="entry name" value="lectin_legume_LecRK_Arcelin_ConA"/>
    <property type="match status" value="1"/>
</dbReference>
<dbReference type="AlphaFoldDB" id="A0ABC8LPW8"/>
<dbReference type="PANTHER" id="PTHR32401:SF38">
    <property type="entry name" value="LECTIN-LIKE PROTEIN"/>
    <property type="match status" value="1"/>
</dbReference>
<feature type="chain" id="PRO_5044852151" description="Legume lectin domain-containing protein" evidence="3">
    <location>
        <begin position="20"/>
        <end position="222"/>
    </location>
</feature>
<keyword evidence="3" id="KW-0732">Signal</keyword>
<name>A0ABC8LPW8_ERUVS</name>
<comment type="caution">
    <text evidence="5">The sequence shown here is derived from an EMBL/GenBank/DDBJ whole genome shotgun (WGS) entry which is preliminary data.</text>
</comment>
<dbReference type="Proteomes" id="UP001642260">
    <property type="component" value="Unassembled WGS sequence"/>
</dbReference>
<evidence type="ECO:0000313" key="6">
    <source>
        <dbReference type="Proteomes" id="UP001642260"/>
    </source>
</evidence>
<dbReference type="SUPFAM" id="SSF49899">
    <property type="entry name" value="Concanavalin A-like lectins/glucanases"/>
    <property type="match status" value="1"/>
</dbReference>
<keyword evidence="2" id="KW-0430">Lectin</keyword>
<evidence type="ECO:0000256" key="1">
    <source>
        <dbReference type="ARBA" id="ARBA00007606"/>
    </source>
</evidence>
<dbReference type="EMBL" id="CAKOAT010668487">
    <property type="protein sequence ID" value="CAH8385624.1"/>
    <property type="molecule type" value="Genomic_DNA"/>
</dbReference>
<dbReference type="PANTHER" id="PTHR32401">
    <property type="entry name" value="CONCANAVALIN A-LIKE LECTIN FAMILY PROTEIN"/>
    <property type="match status" value="1"/>
</dbReference>
<dbReference type="InterPro" id="IPR013320">
    <property type="entry name" value="ConA-like_dom_sf"/>
</dbReference>
<proteinExistence type="inferred from homology"/>
<accession>A0ABC8LPW8</accession>
<feature type="signal peptide" evidence="3">
    <location>
        <begin position="1"/>
        <end position="19"/>
    </location>
</feature>
<dbReference type="InterPro" id="IPR001220">
    <property type="entry name" value="Legume_lectin_dom"/>
</dbReference>
<gene>
    <name evidence="5" type="ORF">ERUC_LOCUS38107</name>
</gene>
<evidence type="ECO:0000256" key="3">
    <source>
        <dbReference type="SAM" id="SignalP"/>
    </source>
</evidence>
<reference evidence="5 6" key="1">
    <citation type="submission" date="2022-03" db="EMBL/GenBank/DDBJ databases">
        <authorList>
            <person name="Macdonald S."/>
            <person name="Ahmed S."/>
            <person name="Newling K."/>
        </authorList>
    </citation>
    <scope>NUCLEOTIDE SEQUENCE [LARGE SCALE GENOMIC DNA]</scope>
</reference>
<organism evidence="5 6">
    <name type="scientific">Eruca vesicaria subsp. sativa</name>
    <name type="common">Garden rocket</name>
    <name type="synonym">Eruca sativa</name>
    <dbReference type="NCBI Taxonomy" id="29727"/>
    <lineage>
        <taxon>Eukaryota</taxon>
        <taxon>Viridiplantae</taxon>
        <taxon>Streptophyta</taxon>
        <taxon>Embryophyta</taxon>
        <taxon>Tracheophyta</taxon>
        <taxon>Spermatophyta</taxon>
        <taxon>Magnoliopsida</taxon>
        <taxon>eudicotyledons</taxon>
        <taxon>Gunneridae</taxon>
        <taxon>Pentapetalae</taxon>
        <taxon>rosids</taxon>
        <taxon>malvids</taxon>
        <taxon>Brassicales</taxon>
        <taxon>Brassicaceae</taxon>
        <taxon>Brassiceae</taxon>
        <taxon>Eruca</taxon>
    </lineage>
</organism>
<dbReference type="Gene3D" id="2.60.120.200">
    <property type="match status" value="1"/>
</dbReference>
<evidence type="ECO:0000313" key="5">
    <source>
        <dbReference type="EMBL" id="CAH8385624.1"/>
    </source>
</evidence>
<evidence type="ECO:0000256" key="2">
    <source>
        <dbReference type="ARBA" id="ARBA00022734"/>
    </source>
</evidence>
<dbReference type="Pfam" id="PF00139">
    <property type="entry name" value="Lectin_legB"/>
    <property type="match status" value="1"/>
</dbReference>
<evidence type="ECO:0000259" key="4">
    <source>
        <dbReference type="Pfam" id="PF00139"/>
    </source>
</evidence>
<feature type="domain" description="Legume lectin" evidence="4">
    <location>
        <begin position="68"/>
        <end position="221"/>
    </location>
</feature>
<dbReference type="InterPro" id="IPR050258">
    <property type="entry name" value="Leguminous_Lectin"/>
</dbReference>
<protein>
    <recommendedName>
        <fullName evidence="4">Legume lectin domain-containing protein</fullName>
    </recommendedName>
</protein>